<evidence type="ECO:0000313" key="2">
    <source>
        <dbReference type="Proteomes" id="UP000294835"/>
    </source>
</evidence>
<name>A0A4V2SRW1_9RHOB</name>
<protein>
    <submittedName>
        <fullName evidence="1">Uncharacterized protein</fullName>
    </submittedName>
</protein>
<dbReference type="Proteomes" id="UP000294835">
    <property type="component" value="Unassembled WGS sequence"/>
</dbReference>
<proteinExistence type="predicted"/>
<evidence type="ECO:0000313" key="1">
    <source>
        <dbReference type="EMBL" id="TCP44386.1"/>
    </source>
</evidence>
<keyword evidence="2" id="KW-1185">Reference proteome</keyword>
<dbReference type="RefSeq" id="WP_132460515.1">
    <property type="nucleotide sequence ID" value="NZ_SLXP01000001.1"/>
</dbReference>
<dbReference type="EMBL" id="SLXP01000001">
    <property type="protein sequence ID" value="TCP44386.1"/>
    <property type="molecule type" value="Genomic_DNA"/>
</dbReference>
<sequence>MQMALCAVLQDQLSDRIAEMEEVMHGVDADSATALEDNLATARRLMEVVTERNAESAGTRTDFKTAREAALARVRAAEG</sequence>
<dbReference type="AlphaFoldDB" id="A0A4V2SRW1"/>
<comment type="caution">
    <text evidence="1">The sequence shown here is derived from an EMBL/GenBank/DDBJ whole genome shotgun (WGS) entry which is preliminary data.</text>
</comment>
<reference evidence="1 2" key="1">
    <citation type="submission" date="2019-03" db="EMBL/GenBank/DDBJ databases">
        <title>Genomic Encyclopedia of Type Strains, Phase IV (KMG-IV): sequencing the most valuable type-strain genomes for metagenomic binning, comparative biology and taxonomic classification.</title>
        <authorList>
            <person name="Goeker M."/>
        </authorList>
    </citation>
    <scope>NUCLEOTIDE SEQUENCE [LARGE SCALE GENOMIC DNA]</scope>
    <source>
        <strain evidence="1 2">DSM 18063</strain>
    </source>
</reference>
<organism evidence="1 2">
    <name type="scientific">Rhodovulum marinum</name>
    <dbReference type="NCBI Taxonomy" id="320662"/>
    <lineage>
        <taxon>Bacteria</taxon>
        <taxon>Pseudomonadati</taxon>
        <taxon>Pseudomonadota</taxon>
        <taxon>Alphaproteobacteria</taxon>
        <taxon>Rhodobacterales</taxon>
        <taxon>Paracoccaceae</taxon>
        <taxon>Rhodovulum</taxon>
    </lineage>
</organism>
<accession>A0A4V2SRW1</accession>
<gene>
    <name evidence="1" type="ORF">EV662_101479</name>
</gene>